<organism evidence="9 10">
    <name type="scientific">Clostridium estertheticum</name>
    <dbReference type="NCBI Taxonomy" id="238834"/>
    <lineage>
        <taxon>Bacteria</taxon>
        <taxon>Bacillati</taxon>
        <taxon>Bacillota</taxon>
        <taxon>Clostridia</taxon>
        <taxon>Eubacteriales</taxon>
        <taxon>Clostridiaceae</taxon>
        <taxon>Clostridium</taxon>
    </lineage>
</organism>
<evidence type="ECO:0000256" key="5">
    <source>
        <dbReference type="ARBA" id="ARBA00022777"/>
    </source>
</evidence>
<dbReference type="HAMAP" id="MF_00109">
    <property type="entry name" value="Shikimate_kinase"/>
    <property type="match status" value="1"/>
</dbReference>
<sequence>MKNIVLIGMPGCGKSEIGEILAEKIEMDFIDVDVFIESSTSRSITEIFKNGEDVFRDIESIAVMDLSKKNHVVISTGGGVIKRYENIINLKRNGIIIYINRPIENIVSDINIEGRPLLAKDPGRISKLFDERGPLYKKYCDYEVMNISEINDVVNDIIQIYTKSQAK</sequence>
<feature type="binding site" evidence="8">
    <location>
        <position position="132"/>
    </location>
    <ligand>
        <name>substrate</name>
    </ligand>
</feature>
<dbReference type="PROSITE" id="PS01128">
    <property type="entry name" value="SHIKIMATE_KINASE"/>
    <property type="match status" value="1"/>
</dbReference>
<evidence type="ECO:0000256" key="8">
    <source>
        <dbReference type="HAMAP-Rule" id="MF_00109"/>
    </source>
</evidence>
<comment type="similarity">
    <text evidence="1 8">Belongs to the shikimate kinase family.</text>
</comment>
<keyword evidence="5 8" id="KW-0418">Kinase</keyword>
<evidence type="ECO:0000256" key="2">
    <source>
        <dbReference type="ARBA" id="ARBA00022605"/>
    </source>
</evidence>
<keyword evidence="3 8" id="KW-0808">Transferase</keyword>
<dbReference type="GO" id="GO:0005524">
    <property type="term" value="F:ATP binding"/>
    <property type="evidence" value="ECO:0007669"/>
    <property type="project" value="UniProtKB-UniRule"/>
</dbReference>
<dbReference type="GO" id="GO:0009073">
    <property type="term" value="P:aromatic amino acid family biosynthetic process"/>
    <property type="evidence" value="ECO:0007669"/>
    <property type="project" value="UniProtKB-KW"/>
</dbReference>
<dbReference type="Proteomes" id="UP001164733">
    <property type="component" value="Chromosome"/>
</dbReference>
<dbReference type="EMBL" id="CP086239">
    <property type="protein sequence ID" value="WAG61916.1"/>
    <property type="molecule type" value="Genomic_DNA"/>
</dbReference>
<dbReference type="PANTHER" id="PTHR21087">
    <property type="entry name" value="SHIKIMATE KINASE"/>
    <property type="match status" value="1"/>
</dbReference>
<comment type="function">
    <text evidence="8">Catalyzes the specific phosphorylation of the 3-hydroxyl group of shikimic acid using ATP as a cosubstrate.</text>
</comment>
<accession>A0AA47EL45</accession>
<evidence type="ECO:0000256" key="3">
    <source>
        <dbReference type="ARBA" id="ARBA00022679"/>
    </source>
</evidence>
<comment type="pathway">
    <text evidence="8">Metabolic intermediate biosynthesis; chorismate biosynthesis; chorismate from D-erythrose 4-phosphate and phosphoenolpyruvate: step 5/7.</text>
</comment>
<keyword evidence="2 8" id="KW-0028">Amino-acid biosynthesis</keyword>
<comment type="cofactor">
    <cofactor evidence="8">
        <name>Mg(2+)</name>
        <dbReference type="ChEBI" id="CHEBI:18420"/>
    </cofactor>
    <text evidence="8">Binds 1 Mg(2+) ion per subunit.</text>
</comment>
<dbReference type="EC" id="2.7.1.71" evidence="8"/>
<dbReference type="GO" id="GO:0005829">
    <property type="term" value="C:cytosol"/>
    <property type="evidence" value="ECO:0007669"/>
    <property type="project" value="TreeGrafter"/>
</dbReference>
<evidence type="ECO:0000313" key="9">
    <source>
        <dbReference type="EMBL" id="WAG61916.1"/>
    </source>
</evidence>
<evidence type="ECO:0000256" key="7">
    <source>
        <dbReference type="ARBA" id="ARBA00023141"/>
    </source>
</evidence>
<comment type="subunit">
    <text evidence="8">Monomer.</text>
</comment>
<comment type="caution">
    <text evidence="8">Lacks conserved residue(s) required for the propagation of feature annotation.</text>
</comment>
<evidence type="ECO:0000313" key="10">
    <source>
        <dbReference type="Proteomes" id="UP001164733"/>
    </source>
</evidence>
<keyword evidence="8" id="KW-0479">Metal-binding</keyword>
<keyword evidence="7 8" id="KW-0057">Aromatic amino acid biosynthesis</keyword>
<gene>
    <name evidence="8" type="primary">aroK</name>
    <name evidence="9" type="ORF">LL038_06630</name>
</gene>
<dbReference type="InterPro" id="IPR023000">
    <property type="entry name" value="Shikimate_kinase_CS"/>
</dbReference>
<feature type="binding site" evidence="8">
    <location>
        <begin position="11"/>
        <end position="16"/>
    </location>
    <ligand>
        <name>ATP</name>
        <dbReference type="ChEBI" id="CHEBI:30616"/>
    </ligand>
</feature>
<dbReference type="InterPro" id="IPR031322">
    <property type="entry name" value="Shikimate/glucono_kinase"/>
</dbReference>
<name>A0AA47EL45_9CLOT</name>
<dbReference type="GO" id="GO:0008652">
    <property type="term" value="P:amino acid biosynthetic process"/>
    <property type="evidence" value="ECO:0007669"/>
    <property type="project" value="UniProtKB-KW"/>
</dbReference>
<dbReference type="InterPro" id="IPR000623">
    <property type="entry name" value="Shikimate_kinase/TSH1"/>
</dbReference>
<keyword evidence="6 8" id="KW-0067">ATP-binding</keyword>
<comment type="catalytic activity">
    <reaction evidence="8">
        <text>shikimate + ATP = 3-phosphoshikimate + ADP + H(+)</text>
        <dbReference type="Rhea" id="RHEA:13121"/>
        <dbReference type="ChEBI" id="CHEBI:15378"/>
        <dbReference type="ChEBI" id="CHEBI:30616"/>
        <dbReference type="ChEBI" id="CHEBI:36208"/>
        <dbReference type="ChEBI" id="CHEBI:145989"/>
        <dbReference type="ChEBI" id="CHEBI:456216"/>
        <dbReference type="EC" id="2.7.1.71"/>
    </reaction>
</comment>
<feature type="binding site" evidence="8">
    <location>
        <position position="56"/>
    </location>
    <ligand>
        <name>substrate</name>
    </ligand>
</feature>
<keyword evidence="8" id="KW-0963">Cytoplasm</keyword>
<feature type="binding site" evidence="8">
    <location>
        <position position="78"/>
    </location>
    <ligand>
        <name>substrate</name>
    </ligand>
</feature>
<evidence type="ECO:0000256" key="6">
    <source>
        <dbReference type="ARBA" id="ARBA00022840"/>
    </source>
</evidence>
<comment type="subcellular location">
    <subcellularLocation>
        <location evidence="8">Cytoplasm</location>
    </subcellularLocation>
</comment>
<keyword evidence="8" id="KW-0460">Magnesium</keyword>
<dbReference type="Pfam" id="PF01202">
    <property type="entry name" value="SKI"/>
    <property type="match status" value="1"/>
</dbReference>
<dbReference type="CDD" id="cd00464">
    <property type="entry name" value="SK"/>
    <property type="match status" value="1"/>
</dbReference>
<protein>
    <recommendedName>
        <fullName evidence="8">Shikimate kinase</fullName>
        <shortName evidence="8">SK</shortName>
        <ecNumber evidence="8">2.7.1.71</ecNumber>
    </recommendedName>
</protein>
<reference evidence="9" key="1">
    <citation type="submission" date="2021-11" db="EMBL/GenBank/DDBJ databases">
        <title>Clostridia strains as spoilage organisms.</title>
        <authorList>
            <person name="Wambui J."/>
            <person name="Stevens M.J.A."/>
            <person name="Stephan R."/>
        </authorList>
    </citation>
    <scope>NUCLEOTIDE SEQUENCE</scope>
    <source>
        <strain evidence="9">CF009</strain>
    </source>
</reference>
<feature type="binding site" evidence="8">
    <location>
        <position position="15"/>
    </location>
    <ligand>
        <name>Mg(2+)</name>
        <dbReference type="ChEBI" id="CHEBI:18420"/>
    </ligand>
</feature>
<keyword evidence="4 8" id="KW-0547">Nucleotide-binding</keyword>
<dbReference type="AlphaFoldDB" id="A0AA47EL45"/>
<evidence type="ECO:0000256" key="4">
    <source>
        <dbReference type="ARBA" id="ARBA00022741"/>
    </source>
</evidence>
<feature type="binding site" evidence="8">
    <location>
        <position position="115"/>
    </location>
    <ligand>
        <name>ATP</name>
        <dbReference type="ChEBI" id="CHEBI:30616"/>
    </ligand>
</feature>
<dbReference type="RefSeq" id="WP_216126107.1">
    <property type="nucleotide sequence ID" value="NZ_CP086239.1"/>
</dbReference>
<dbReference type="GO" id="GO:0009423">
    <property type="term" value="P:chorismate biosynthetic process"/>
    <property type="evidence" value="ECO:0007669"/>
    <property type="project" value="UniProtKB-UniRule"/>
</dbReference>
<evidence type="ECO:0000256" key="1">
    <source>
        <dbReference type="ARBA" id="ARBA00006997"/>
    </source>
</evidence>
<dbReference type="GO" id="GO:0004765">
    <property type="term" value="F:shikimate kinase activity"/>
    <property type="evidence" value="ECO:0007669"/>
    <property type="project" value="UniProtKB-UniRule"/>
</dbReference>
<feature type="binding site" evidence="8">
    <location>
        <position position="33"/>
    </location>
    <ligand>
        <name>substrate</name>
    </ligand>
</feature>
<dbReference type="GO" id="GO:0000287">
    <property type="term" value="F:magnesium ion binding"/>
    <property type="evidence" value="ECO:0007669"/>
    <property type="project" value="UniProtKB-UniRule"/>
</dbReference>
<dbReference type="PANTHER" id="PTHR21087:SF16">
    <property type="entry name" value="SHIKIMATE KINASE 1, CHLOROPLASTIC"/>
    <property type="match status" value="1"/>
</dbReference>
<proteinExistence type="inferred from homology"/>